<dbReference type="GO" id="GO:0005938">
    <property type="term" value="C:cell cortex"/>
    <property type="evidence" value="ECO:0007669"/>
    <property type="project" value="UniProtKB-SubCell"/>
</dbReference>
<evidence type="ECO:0000256" key="3">
    <source>
        <dbReference type="ARBA" id="ARBA00022441"/>
    </source>
</evidence>
<keyword evidence="4" id="KW-0963">Cytoplasm</keyword>
<dbReference type="Pfam" id="PF01344">
    <property type="entry name" value="Kelch_1"/>
    <property type="match status" value="1"/>
</dbReference>
<evidence type="ECO:0000313" key="16">
    <source>
        <dbReference type="Proteomes" id="UP000694723"/>
    </source>
</evidence>
<evidence type="ECO:0000256" key="5">
    <source>
        <dbReference type="ARBA" id="ARBA00022737"/>
    </source>
</evidence>
<comment type="function">
    <text evidence="10">Component of the CTLH E3 ubiquitin-protein ligase complex that selectively accepts ubiquitin from UBE2H and mediates ubiquitination and subsequent proteasomal degradation of the transcription factor HBP1. Required for internalization of the GABA receptor GABRA1 from the cell membrane via endosomes and subsequent GABRA1 degradation. Acts as a mediator of cell spreading and cytoskeletal responses to the extracellular matrix component THBS1.</text>
</comment>
<dbReference type="Gene3D" id="2.120.10.80">
    <property type="entry name" value="Kelch-type beta propeller"/>
    <property type="match status" value="2"/>
</dbReference>
<dbReference type="SUPFAM" id="SSF117281">
    <property type="entry name" value="Kelch motif"/>
    <property type="match status" value="2"/>
</dbReference>
<comment type="subunit">
    <text evidence="11">Homodimer; may form higher oligomers. Identified in the CTLH complex that contains GID4, RANBP9 and/or RANBP10, MKLN1, MAEA, RMND5A (or alternatively its paralog RMND5B), GID8, ARMC8, WDR26 and YPEL5. Within this complex, MAEA, RMND5A (or alternatively its paralog RMND5B), GID8, WDR26, and RANBP9 and/or RANBP10 form the catalytic core, while GID4, MKLN1, ARMC8 and YPEL5 have ancillary roles. Interacts with RANBP9. Part of a complex consisting of RANBP9, MKLN1 and GID8. Interacts with GABRA1. Interacts with the C-terminal tail of PTGER3.</text>
</comment>
<dbReference type="InterPro" id="IPR006595">
    <property type="entry name" value="CTLH_C"/>
</dbReference>
<evidence type="ECO:0000256" key="6">
    <source>
        <dbReference type="ARBA" id="ARBA00022990"/>
    </source>
</evidence>
<dbReference type="PROSITE" id="PS50896">
    <property type="entry name" value="LISH"/>
    <property type="match status" value="1"/>
</dbReference>
<dbReference type="GO" id="GO:0098794">
    <property type="term" value="C:postsynapse"/>
    <property type="evidence" value="ECO:0007669"/>
    <property type="project" value="UniProtKB-SubCell"/>
</dbReference>
<dbReference type="FunFam" id="2.120.10.80:FF:000018">
    <property type="entry name" value="Muskelin 1"/>
    <property type="match status" value="1"/>
</dbReference>
<proteinExistence type="predicted"/>
<feature type="domain" description="CTLH" evidence="14">
    <location>
        <begin position="312"/>
        <end position="364"/>
    </location>
</feature>
<dbReference type="Gene3D" id="2.60.120.260">
    <property type="entry name" value="Galactose-binding domain-like"/>
    <property type="match status" value="1"/>
</dbReference>
<dbReference type="InterPro" id="IPR015915">
    <property type="entry name" value="Kelch-typ_b-propeller"/>
</dbReference>
<name>A0A8D1WRC7_PIG</name>
<dbReference type="Pfam" id="PF06588">
    <property type="entry name" value="Muskelin_N"/>
    <property type="match status" value="1"/>
</dbReference>
<dbReference type="InterPro" id="IPR006652">
    <property type="entry name" value="Kelch_1"/>
</dbReference>
<dbReference type="InterPro" id="IPR056737">
    <property type="entry name" value="Beta-prop_ATRN-MKLN-like"/>
</dbReference>
<dbReference type="GO" id="GO:0001726">
    <property type="term" value="C:ruffle"/>
    <property type="evidence" value="ECO:0007669"/>
    <property type="project" value="UniProtKB-SubCell"/>
</dbReference>
<dbReference type="PANTHER" id="PTHR15526:SF5">
    <property type="entry name" value="MUSKELIN"/>
    <property type="match status" value="1"/>
</dbReference>
<dbReference type="PROSITE" id="PS50897">
    <property type="entry name" value="CTLH"/>
    <property type="match status" value="1"/>
</dbReference>
<dbReference type="Proteomes" id="UP000694723">
    <property type="component" value="Unplaced"/>
</dbReference>
<dbReference type="Pfam" id="PF24981">
    <property type="entry name" value="Beta-prop_ATRN-LZTR1"/>
    <property type="match status" value="1"/>
</dbReference>
<evidence type="ECO:0000256" key="8">
    <source>
        <dbReference type="ARBA" id="ARBA00023273"/>
    </source>
</evidence>
<protein>
    <recommendedName>
        <fullName evidence="12">Muskelin</fullName>
    </recommendedName>
</protein>
<dbReference type="InterPro" id="IPR006594">
    <property type="entry name" value="LisH"/>
</dbReference>
<evidence type="ECO:0000256" key="7">
    <source>
        <dbReference type="ARBA" id="ARBA00023018"/>
    </source>
</evidence>
<feature type="region of interest" description="Disordered" evidence="13">
    <location>
        <begin position="82"/>
        <end position="102"/>
    </location>
</feature>
<evidence type="ECO:0000256" key="12">
    <source>
        <dbReference type="ARBA" id="ARBA00071521"/>
    </source>
</evidence>
<evidence type="ECO:0000256" key="9">
    <source>
        <dbReference type="ARBA" id="ARBA00034110"/>
    </source>
</evidence>
<dbReference type="InterPro" id="IPR052456">
    <property type="entry name" value="CTLH_complex_component"/>
</dbReference>
<dbReference type="SUPFAM" id="SSF49785">
    <property type="entry name" value="Galactose-binding domain-like"/>
    <property type="match status" value="1"/>
</dbReference>
<comment type="subcellular location">
    <subcellularLocation>
        <location evidence="1">Cell projection</location>
        <location evidence="1">Ruffle</location>
    </subcellularLocation>
    <subcellularLocation>
        <location evidence="2">Cytoplasm</location>
        <location evidence="2">Cell cortex</location>
    </subcellularLocation>
    <subcellularLocation>
        <location evidence="9">Postsynapse</location>
    </subcellularLocation>
</comment>
<dbReference type="AlphaFoldDB" id="A0A8D1WRC7"/>
<evidence type="ECO:0000313" key="15">
    <source>
        <dbReference type="Ensembl" id="ENSSSCP00060043376.1"/>
    </source>
</evidence>
<reference evidence="15" key="1">
    <citation type="submission" date="2025-08" db="UniProtKB">
        <authorList>
            <consortium name="Ensembl"/>
        </authorList>
    </citation>
    <scope>IDENTIFICATION</scope>
</reference>
<evidence type="ECO:0000256" key="13">
    <source>
        <dbReference type="SAM" id="MobiDB-lite"/>
    </source>
</evidence>
<dbReference type="SMART" id="SM00667">
    <property type="entry name" value="LisH"/>
    <property type="match status" value="1"/>
</dbReference>
<dbReference type="InterPro" id="IPR008979">
    <property type="entry name" value="Galactose-bd-like_sf"/>
</dbReference>
<dbReference type="PANTHER" id="PTHR15526">
    <property type="entry name" value="MUSKELIN"/>
    <property type="match status" value="1"/>
</dbReference>
<dbReference type="InterPro" id="IPR010565">
    <property type="entry name" value="Muskelin_N"/>
</dbReference>
<accession>A0A8D1WRC7</accession>
<evidence type="ECO:0000256" key="1">
    <source>
        <dbReference type="ARBA" id="ARBA00004466"/>
    </source>
</evidence>
<dbReference type="Ensembl" id="ENSSSCT00060099970.1">
    <property type="protein sequence ID" value="ENSSSCP00060043376.1"/>
    <property type="gene ID" value="ENSSSCG00060073120.1"/>
</dbReference>
<evidence type="ECO:0000256" key="10">
    <source>
        <dbReference type="ARBA" id="ARBA00058549"/>
    </source>
</evidence>
<keyword evidence="8" id="KW-0966">Cell projection</keyword>
<keyword evidence="5" id="KW-0677">Repeat</keyword>
<keyword evidence="6" id="KW-0007">Acetylation</keyword>
<dbReference type="FunFam" id="2.120.10.80:FF:000035">
    <property type="entry name" value="Muskelin 1"/>
    <property type="match status" value="1"/>
</dbReference>
<dbReference type="FunFam" id="2.60.120.260:FF:000066">
    <property type="entry name" value="Muskelin 1"/>
    <property type="match status" value="1"/>
</dbReference>
<sequence>MQDISGHAPWRKYAQLVRKVTGALASKPHWRAPQVLTLQSQFLPVSHSGTLSVRDPEGELPTWALLAAPRWANAARPEELTAQASCGPFKNKPRPSPPPDRYGADKMAAGGAVAAAPECRLLPYALHKWSSFSSTYLPENILVDKPNDQSSRWSSESNYPPQYLILKLERPAIVQNITFGKYEKTHVCNLKKFKVFGGMNEENMTELLSSGLKNDYNKETFTLKHKIDEQMFPCRFIKIVPLLSWGPSFNFSIWYVELSGIDDPDVVQPCLNWYSKYREQEAIRLCLKHFRQHNYTEAFESLQKKTKIALEHPMLTDLHDKLVLKGDFDACEELIEKAVNDGLFNQYISQQEYKPRWSQIIPKSTKGDGEDNRPGMRGGHQMVIDVQTETVYLFGGWDGTQDLADFWAYSVKENQWTCISRDTEKENGPSARSCHKMCIDIQRRQIYTLGRYLDSSVRNSKSLKSDFYRYDIDTNTWMLLSEDTAADGGPKLVFDHQMCMDSEKHMIYTFGGRILTCNGSVDDSRASEPQFSGLFAFNCQCQTWKLLREDSCNAGPEDIQSRIGHCMLFHSKNRCLYVFGGQRSKTYLNDFFSYDVDSDHVDIISDGTKKDSGMVPMTGFTQRATIDPELNEIHVLSGLSKDKEKREENVRNSFWIYDIVRNSWSCVYKNDQAAKDNPSKSLQEEEPCPRFAHQLVYDELHKVHYLFGGNPGKSCSPKMRLDDFWSLKLCRPSKDYLLRHCKYLIRKHRFEEKAQMDPLSALKYLQNDLYITVDHSDPEETKEFQLLASALFKSGSDFTALGFSDVDHTYAQRTQLFDTLVNFFPDSMTPPKGNLVDLITL</sequence>
<evidence type="ECO:0000259" key="14">
    <source>
        <dbReference type="PROSITE" id="PS50897"/>
    </source>
</evidence>
<organism evidence="15 16">
    <name type="scientific">Sus scrofa</name>
    <name type="common">Pig</name>
    <dbReference type="NCBI Taxonomy" id="9823"/>
    <lineage>
        <taxon>Eukaryota</taxon>
        <taxon>Metazoa</taxon>
        <taxon>Chordata</taxon>
        <taxon>Craniata</taxon>
        <taxon>Vertebrata</taxon>
        <taxon>Euteleostomi</taxon>
        <taxon>Mammalia</taxon>
        <taxon>Eutheria</taxon>
        <taxon>Laurasiatheria</taxon>
        <taxon>Artiodactyla</taxon>
        <taxon>Suina</taxon>
        <taxon>Suidae</taxon>
        <taxon>Sus</taxon>
    </lineage>
</organism>
<evidence type="ECO:0000256" key="4">
    <source>
        <dbReference type="ARBA" id="ARBA00022490"/>
    </source>
</evidence>
<keyword evidence="7" id="KW-0770">Synapse</keyword>
<evidence type="ECO:0000256" key="2">
    <source>
        <dbReference type="ARBA" id="ARBA00004544"/>
    </source>
</evidence>
<gene>
    <name evidence="15" type="primary">MKLN1</name>
</gene>
<keyword evidence="3" id="KW-0880">Kelch repeat</keyword>
<evidence type="ECO:0000256" key="11">
    <source>
        <dbReference type="ARBA" id="ARBA00065239"/>
    </source>
</evidence>
<dbReference type="GO" id="GO:0042802">
    <property type="term" value="F:identical protein binding"/>
    <property type="evidence" value="ECO:0007669"/>
    <property type="project" value="UniProtKB-ARBA"/>
</dbReference>